<organism evidence="5 6">
    <name type="scientific">Actinomadura adrarensis</name>
    <dbReference type="NCBI Taxonomy" id="1819600"/>
    <lineage>
        <taxon>Bacteria</taxon>
        <taxon>Bacillati</taxon>
        <taxon>Actinomycetota</taxon>
        <taxon>Actinomycetes</taxon>
        <taxon>Streptosporangiales</taxon>
        <taxon>Thermomonosporaceae</taxon>
        <taxon>Actinomadura</taxon>
    </lineage>
</organism>
<protein>
    <submittedName>
        <fullName evidence="5">Beta-ketoacyl synthase N-terminal-like domain-containing protein</fullName>
    </submittedName>
</protein>
<comment type="caution">
    <text evidence="5">The sequence shown here is derived from an EMBL/GenBank/DDBJ whole genome shotgun (WGS) entry which is preliminary data.</text>
</comment>
<dbReference type="InterPro" id="IPR050091">
    <property type="entry name" value="PKS_NRPS_Biosynth_Enz"/>
</dbReference>
<feature type="non-terminal residue" evidence="5">
    <location>
        <position position="1"/>
    </location>
</feature>
<dbReference type="InterPro" id="IPR018201">
    <property type="entry name" value="Ketoacyl_synth_AS"/>
</dbReference>
<dbReference type="Gene3D" id="3.40.47.10">
    <property type="match status" value="1"/>
</dbReference>
<dbReference type="CDD" id="cd00833">
    <property type="entry name" value="PKS"/>
    <property type="match status" value="1"/>
</dbReference>
<evidence type="ECO:0000256" key="2">
    <source>
        <dbReference type="ARBA" id="ARBA00022553"/>
    </source>
</evidence>
<keyword evidence="6" id="KW-1185">Reference proteome</keyword>
<feature type="non-terminal residue" evidence="5">
    <location>
        <position position="178"/>
    </location>
</feature>
<dbReference type="SMART" id="SM00825">
    <property type="entry name" value="PKS_KS"/>
    <property type="match status" value="1"/>
</dbReference>
<proteinExistence type="predicted"/>
<dbReference type="PROSITE" id="PS00606">
    <property type="entry name" value="KS3_1"/>
    <property type="match status" value="1"/>
</dbReference>
<dbReference type="SUPFAM" id="SSF53901">
    <property type="entry name" value="Thiolase-like"/>
    <property type="match status" value="1"/>
</dbReference>
<dbReference type="PANTHER" id="PTHR43775:SF37">
    <property type="entry name" value="SI:DKEY-61P9.11"/>
    <property type="match status" value="1"/>
</dbReference>
<keyword evidence="1" id="KW-0596">Phosphopantetheine</keyword>
<dbReference type="InterPro" id="IPR014030">
    <property type="entry name" value="Ketoacyl_synth_N"/>
</dbReference>
<keyword evidence="3" id="KW-0808">Transferase</keyword>
<name>A0ABW3CCS4_9ACTN</name>
<dbReference type="EMBL" id="JBHTIR010000714">
    <property type="protein sequence ID" value="MFD0851712.1"/>
    <property type="molecule type" value="Genomic_DNA"/>
</dbReference>
<gene>
    <name evidence="5" type="ORF">ACFQ07_05750</name>
</gene>
<evidence type="ECO:0000313" key="5">
    <source>
        <dbReference type="EMBL" id="MFD0851712.1"/>
    </source>
</evidence>
<sequence length="178" mass="19668">DAREFWDNLAEGAEAIRYYTAEEQRELGVPEHVLNDPNFVPAAMVLDDHDSIDAAFFGMSIREAEIRDPQHRLFLELSHTALEDAGYDSTRYPGEIGVYGGVGPDVYQWINIRSNPKAYANAGWLAVMVSNHADYCATLASYKLDLRGPSVTLHTACSTSLVAVHTACEALRNGECDM</sequence>
<evidence type="ECO:0000256" key="3">
    <source>
        <dbReference type="ARBA" id="ARBA00022679"/>
    </source>
</evidence>
<dbReference type="PROSITE" id="PS52004">
    <property type="entry name" value="KS3_2"/>
    <property type="match status" value="1"/>
</dbReference>
<evidence type="ECO:0000256" key="1">
    <source>
        <dbReference type="ARBA" id="ARBA00022450"/>
    </source>
</evidence>
<keyword evidence="2" id="KW-0597">Phosphoprotein</keyword>
<accession>A0ABW3CCS4</accession>
<dbReference type="PANTHER" id="PTHR43775">
    <property type="entry name" value="FATTY ACID SYNTHASE"/>
    <property type="match status" value="1"/>
</dbReference>
<evidence type="ECO:0000259" key="4">
    <source>
        <dbReference type="PROSITE" id="PS52004"/>
    </source>
</evidence>
<evidence type="ECO:0000313" key="6">
    <source>
        <dbReference type="Proteomes" id="UP001597083"/>
    </source>
</evidence>
<dbReference type="Pfam" id="PF00109">
    <property type="entry name" value="ketoacyl-synt"/>
    <property type="match status" value="1"/>
</dbReference>
<dbReference type="InterPro" id="IPR020841">
    <property type="entry name" value="PKS_Beta-ketoAc_synthase_dom"/>
</dbReference>
<reference evidence="6" key="1">
    <citation type="journal article" date="2019" name="Int. J. Syst. Evol. Microbiol.">
        <title>The Global Catalogue of Microorganisms (GCM) 10K type strain sequencing project: providing services to taxonomists for standard genome sequencing and annotation.</title>
        <authorList>
            <consortium name="The Broad Institute Genomics Platform"/>
            <consortium name="The Broad Institute Genome Sequencing Center for Infectious Disease"/>
            <person name="Wu L."/>
            <person name="Ma J."/>
        </authorList>
    </citation>
    <scope>NUCLEOTIDE SEQUENCE [LARGE SCALE GENOMIC DNA]</scope>
    <source>
        <strain evidence="6">JCM 31696</strain>
    </source>
</reference>
<dbReference type="InterPro" id="IPR016039">
    <property type="entry name" value="Thiolase-like"/>
</dbReference>
<feature type="domain" description="Ketosynthase family 3 (KS3)" evidence="4">
    <location>
        <begin position="1"/>
        <end position="178"/>
    </location>
</feature>
<dbReference type="Proteomes" id="UP001597083">
    <property type="component" value="Unassembled WGS sequence"/>
</dbReference>